<dbReference type="EMBL" id="CAXAMM010009036">
    <property type="protein sequence ID" value="CAK9019201.1"/>
    <property type="molecule type" value="Genomic_DNA"/>
</dbReference>
<reference evidence="2 3" key="1">
    <citation type="submission" date="2024-02" db="EMBL/GenBank/DDBJ databases">
        <authorList>
            <person name="Chen Y."/>
            <person name="Shah S."/>
            <person name="Dougan E. K."/>
            <person name="Thang M."/>
            <person name="Chan C."/>
        </authorList>
    </citation>
    <scope>NUCLEOTIDE SEQUENCE [LARGE SCALE GENOMIC DNA]</scope>
</reference>
<feature type="region of interest" description="Disordered" evidence="1">
    <location>
        <begin position="137"/>
        <end position="167"/>
    </location>
</feature>
<proteinExistence type="predicted"/>
<organism evidence="2 3">
    <name type="scientific">Durusdinium trenchii</name>
    <dbReference type="NCBI Taxonomy" id="1381693"/>
    <lineage>
        <taxon>Eukaryota</taxon>
        <taxon>Sar</taxon>
        <taxon>Alveolata</taxon>
        <taxon>Dinophyceae</taxon>
        <taxon>Suessiales</taxon>
        <taxon>Symbiodiniaceae</taxon>
        <taxon>Durusdinium</taxon>
    </lineage>
</organism>
<gene>
    <name evidence="2" type="ORF">SCF082_LOCUS14411</name>
</gene>
<sequence length="167" mass="18196">MRAKVYGIDSISDPPRARVMRMDTREEVLVDIICSADCSPTRPMSWVVDEVGRAMGEVREKGAGVLKDGVLDTVDIVKEGTSVALNGAQQLGRHTLAALGDAKPLDAEPLEPCNPSLEQMYGEDAYKPSLKLQAQAVEPTPILLSPRGPEGPEQKYEASWYDDEVID</sequence>
<comment type="caution">
    <text evidence="2">The sequence shown here is derived from an EMBL/GenBank/DDBJ whole genome shotgun (WGS) entry which is preliminary data.</text>
</comment>
<evidence type="ECO:0000313" key="3">
    <source>
        <dbReference type="Proteomes" id="UP001642464"/>
    </source>
</evidence>
<name>A0ABP0JXJ0_9DINO</name>
<evidence type="ECO:0000256" key="1">
    <source>
        <dbReference type="SAM" id="MobiDB-lite"/>
    </source>
</evidence>
<evidence type="ECO:0000313" key="2">
    <source>
        <dbReference type="EMBL" id="CAK9019201.1"/>
    </source>
</evidence>
<protein>
    <submittedName>
        <fullName evidence="2">Mitochondrial</fullName>
    </submittedName>
</protein>
<dbReference type="Proteomes" id="UP001642464">
    <property type="component" value="Unassembled WGS sequence"/>
</dbReference>
<keyword evidence="3" id="KW-1185">Reference proteome</keyword>
<accession>A0ABP0JXJ0</accession>